<protein>
    <recommendedName>
        <fullName evidence="3">Urease accessory protein UreF</fullName>
    </recommendedName>
</protein>
<comment type="function">
    <text evidence="3">Required for maturation of urease via the functional incorporation of the urease nickel metallocenter.</text>
</comment>
<comment type="similarity">
    <text evidence="3">Belongs to the UreF family.</text>
</comment>
<comment type="subunit">
    <text evidence="3">UreD, UreF and UreG form a complex that acts as a GTP-hydrolysis-dependent molecular chaperone, activating the urease apoprotein by helping to assemble the nickel containing metallocenter of UreC. The UreE protein probably delivers the nickel.</text>
</comment>
<proteinExistence type="inferred from homology"/>
<evidence type="ECO:0000256" key="3">
    <source>
        <dbReference type="HAMAP-Rule" id="MF_01385"/>
    </source>
</evidence>
<accession>A0A9Y2MV59</accession>
<dbReference type="PANTHER" id="PTHR33620">
    <property type="entry name" value="UREASE ACCESSORY PROTEIN F"/>
    <property type="match status" value="1"/>
</dbReference>
<dbReference type="PIRSF" id="PIRSF009467">
    <property type="entry name" value="Ureas_acces_UreF"/>
    <property type="match status" value="1"/>
</dbReference>
<dbReference type="RefSeq" id="WP_285967302.1">
    <property type="nucleotide sequence ID" value="NZ_CP127294.1"/>
</dbReference>
<dbReference type="Pfam" id="PF01730">
    <property type="entry name" value="UreF"/>
    <property type="match status" value="1"/>
</dbReference>
<comment type="subcellular location">
    <subcellularLocation>
        <location evidence="3">Cytoplasm</location>
    </subcellularLocation>
</comment>
<evidence type="ECO:0000256" key="1">
    <source>
        <dbReference type="ARBA" id="ARBA00022988"/>
    </source>
</evidence>
<keyword evidence="5" id="KW-1185">Reference proteome</keyword>
<dbReference type="PANTHER" id="PTHR33620:SF1">
    <property type="entry name" value="UREASE ACCESSORY PROTEIN F"/>
    <property type="match status" value="1"/>
</dbReference>
<dbReference type="EMBL" id="CP127294">
    <property type="protein sequence ID" value="WIX76554.1"/>
    <property type="molecule type" value="Genomic_DNA"/>
</dbReference>
<name>A0A9Y2MV59_9PSEU</name>
<dbReference type="Gene3D" id="1.10.4190.10">
    <property type="entry name" value="Urease accessory protein UreF"/>
    <property type="match status" value="1"/>
</dbReference>
<dbReference type="HAMAP" id="MF_01385">
    <property type="entry name" value="UreF"/>
    <property type="match status" value="1"/>
</dbReference>
<dbReference type="KEGG" id="acab:QRX50_34530"/>
<dbReference type="InterPro" id="IPR002639">
    <property type="entry name" value="UreF"/>
</dbReference>
<reference evidence="4 5" key="1">
    <citation type="submission" date="2023-06" db="EMBL/GenBank/DDBJ databases">
        <authorList>
            <person name="Oyuntsetseg B."/>
            <person name="Kim S.B."/>
        </authorList>
    </citation>
    <scope>NUCLEOTIDE SEQUENCE [LARGE SCALE GENOMIC DNA]</scope>
    <source>
        <strain evidence="4 5">2-15</strain>
    </source>
</reference>
<keyword evidence="2 3" id="KW-0143">Chaperone</keyword>
<dbReference type="GO" id="GO:0016151">
    <property type="term" value="F:nickel cation binding"/>
    <property type="evidence" value="ECO:0007669"/>
    <property type="project" value="UniProtKB-UniRule"/>
</dbReference>
<keyword evidence="1 3" id="KW-0996">Nickel insertion</keyword>
<dbReference type="AlphaFoldDB" id="A0A9Y2MV59"/>
<keyword evidence="3" id="KW-0963">Cytoplasm</keyword>
<evidence type="ECO:0000256" key="2">
    <source>
        <dbReference type="ARBA" id="ARBA00023186"/>
    </source>
</evidence>
<dbReference type="Proteomes" id="UP001236014">
    <property type="component" value="Chromosome"/>
</dbReference>
<evidence type="ECO:0000313" key="5">
    <source>
        <dbReference type="Proteomes" id="UP001236014"/>
    </source>
</evidence>
<organism evidence="4 5">
    <name type="scientific">Amycolatopsis carbonis</name>
    <dbReference type="NCBI Taxonomy" id="715471"/>
    <lineage>
        <taxon>Bacteria</taxon>
        <taxon>Bacillati</taxon>
        <taxon>Actinomycetota</taxon>
        <taxon>Actinomycetes</taxon>
        <taxon>Pseudonocardiales</taxon>
        <taxon>Pseudonocardiaceae</taxon>
        <taxon>Amycolatopsis</taxon>
    </lineage>
</organism>
<sequence length="243" mass="25380">MPPFLGGADWLTGFLSVLQLSDSAFPSGRYTLSYGLETLVQSGFLATPSDPRALSALLRDQVLLGVAPSDGVALACAHRATASGDSLDLECVTEADERLTAVKLPREARETSARTGRALLRIAKSVFPTKALLHYADCVASGRSPGNHAVVLGILSASVGVPRLEAVAGELFAFSAAWVAAGVRLAVTDHSTAQAVLHDVRAVTAEAAMCAVDKDPDAITSCTPLPDVAAMRHEETQLRLFAS</sequence>
<dbReference type="InterPro" id="IPR038277">
    <property type="entry name" value="UreF_sf"/>
</dbReference>
<evidence type="ECO:0000313" key="4">
    <source>
        <dbReference type="EMBL" id="WIX76554.1"/>
    </source>
</evidence>
<dbReference type="GO" id="GO:0005737">
    <property type="term" value="C:cytoplasm"/>
    <property type="evidence" value="ECO:0007669"/>
    <property type="project" value="UniProtKB-SubCell"/>
</dbReference>
<gene>
    <name evidence="3" type="primary">ureF</name>
    <name evidence="4" type="ORF">QRX50_34530</name>
</gene>